<proteinExistence type="predicted"/>
<organism evidence="2 3">
    <name type="scientific">Actinomortierella ambigua</name>
    <dbReference type="NCBI Taxonomy" id="1343610"/>
    <lineage>
        <taxon>Eukaryota</taxon>
        <taxon>Fungi</taxon>
        <taxon>Fungi incertae sedis</taxon>
        <taxon>Mucoromycota</taxon>
        <taxon>Mortierellomycotina</taxon>
        <taxon>Mortierellomycetes</taxon>
        <taxon>Mortierellales</taxon>
        <taxon>Mortierellaceae</taxon>
        <taxon>Actinomortierella</taxon>
    </lineage>
</organism>
<protein>
    <submittedName>
        <fullName evidence="2">Uncharacterized protein</fullName>
    </submittedName>
</protein>
<feature type="compositionally biased region" description="Basic and acidic residues" evidence="1">
    <location>
        <begin position="182"/>
        <end position="192"/>
    </location>
</feature>
<feature type="region of interest" description="Disordered" evidence="1">
    <location>
        <begin position="122"/>
        <end position="192"/>
    </location>
</feature>
<evidence type="ECO:0000256" key="1">
    <source>
        <dbReference type="SAM" id="MobiDB-lite"/>
    </source>
</evidence>
<dbReference type="Proteomes" id="UP000807716">
    <property type="component" value="Unassembled WGS sequence"/>
</dbReference>
<dbReference type="OrthoDB" id="2433873at2759"/>
<keyword evidence="3" id="KW-1185">Reference proteome</keyword>
<gene>
    <name evidence="2" type="ORF">DFQ27_001287</name>
</gene>
<name>A0A9P6U8Z8_9FUNG</name>
<dbReference type="AlphaFoldDB" id="A0A9P6U8Z8"/>
<reference evidence="2" key="1">
    <citation type="journal article" date="2020" name="Fungal Divers.">
        <title>Resolving the Mortierellaceae phylogeny through synthesis of multi-gene phylogenetics and phylogenomics.</title>
        <authorList>
            <person name="Vandepol N."/>
            <person name="Liber J."/>
            <person name="Desiro A."/>
            <person name="Na H."/>
            <person name="Kennedy M."/>
            <person name="Barry K."/>
            <person name="Grigoriev I.V."/>
            <person name="Miller A.N."/>
            <person name="O'Donnell K."/>
            <person name="Stajich J.E."/>
            <person name="Bonito G."/>
        </authorList>
    </citation>
    <scope>NUCLEOTIDE SEQUENCE</scope>
    <source>
        <strain evidence="2">BC1065</strain>
    </source>
</reference>
<comment type="caution">
    <text evidence="2">The sequence shown here is derived from an EMBL/GenBank/DDBJ whole genome shotgun (WGS) entry which is preliminary data.</text>
</comment>
<sequence length="320" mass="35679">MTQQRSTSAATHTAVRATPYSRENYLKLCSHSRLFGGPVLAESSCSHVECWDKGRHAQNTIHIPIRDGAPYQVGDVLDAVHARGYDILRFDVYPWRHAENTDIIEIVGKPLTNIEGKGKTISSVHSTSESSISSKTCTELSDFDGSHSSNDEYDDEYEDKYEDDEDEDEDESDGQDNNGVTAKKESSHSADRGTRALTELVATGIQVLGHPIQVLRPKGSLDHLWKVKVRGWETDKPLSELHKGLKQSFGPNREVVELELMGVKTKRSFWPSTNVTMYVRTVADIQQPKRVVIHSLGGLKTCLTLTWLTCLERCPGGLRS</sequence>
<evidence type="ECO:0000313" key="2">
    <source>
        <dbReference type="EMBL" id="KAG0264345.1"/>
    </source>
</evidence>
<evidence type="ECO:0000313" key="3">
    <source>
        <dbReference type="Proteomes" id="UP000807716"/>
    </source>
</evidence>
<accession>A0A9P6U8Z8</accession>
<feature type="compositionally biased region" description="Low complexity" evidence="1">
    <location>
        <begin position="122"/>
        <end position="134"/>
    </location>
</feature>
<feature type="compositionally biased region" description="Acidic residues" evidence="1">
    <location>
        <begin position="151"/>
        <end position="174"/>
    </location>
</feature>
<dbReference type="EMBL" id="JAAAJB010000141">
    <property type="protein sequence ID" value="KAG0264345.1"/>
    <property type="molecule type" value="Genomic_DNA"/>
</dbReference>